<dbReference type="STRING" id="215243.A0A0D2B057"/>
<reference evidence="7 8" key="1">
    <citation type="submission" date="2015-01" db="EMBL/GenBank/DDBJ databases">
        <title>The Genome Sequence of Exophiala oligosperma CBS72588.</title>
        <authorList>
            <consortium name="The Broad Institute Genomics Platform"/>
            <person name="Cuomo C."/>
            <person name="de Hoog S."/>
            <person name="Gorbushina A."/>
            <person name="Stielow B."/>
            <person name="Teixiera M."/>
            <person name="Abouelleil A."/>
            <person name="Chapman S.B."/>
            <person name="Priest M."/>
            <person name="Young S.K."/>
            <person name="Wortman J."/>
            <person name="Nusbaum C."/>
            <person name="Birren B."/>
        </authorList>
    </citation>
    <scope>NUCLEOTIDE SEQUENCE [LARGE SCALE GENOMIC DNA]</scope>
    <source>
        <strain evidence="7 8">CBS 72588</strain>
    </source>
</reference>
<protein>
    <recommendedName>
        <fullName evidence="9">Protein MGR2</fullName>
    </recommendedName>
</protein>
<dbReference type="PANTHER" id="PTHR28525:SF1">
    <property type="entry name" value="REACTIVE OXYGEN SPECIES MODULATOR 1"/>
    <property type="match status" value="1"/>
</dbReference>
<dbReference type="GO" id="GO:0030150">
    <property type="term" value="P:protein import into mitochondrial matrix"/>
    <property type="evidence" value="ECO:0007669"/>
    <property type="project" value="TreeGrafter"/>
</dbReference>
<feature type="transmembrane region" description="Helical" evidence="6">
    <location>
        <begin position="59"/>
        <end position="77"/>
    </location>
</feature>
<evidence type="ECO:0000256" key="6">
    <source>
        <dbReference type="SAM" id="Phobius"/>
    </source>
</evidence>
<name>A0A0D2B057_9EURO</name>
<gene>
    <name evidence="7" type="ORF">PV06_03848</name>
</gene>
<sequence>MPPMPPSAQRHGPTWFDKLKMGALMGGTVGGIMGFIYGTVTIFQYGAGQAGVMRTLGKYIVGSGATFSVFMGIGSIIRTDSPQMAASVWARSKYPPLVHPRRNQSQLQR</sequence>
<evidence type="ECO:0000313" key="7">
    <source>
        <dbReference type="EMBL" id="KIW45456.1"/>
    </source>
</evidence>
<keyword evidence="3 6" id="KW-0812">Transmembrane</keyword>
<dbReference type="HOGENOM" id="CLU_142435_3_0_1"/>
<comment type="similarity">
    <text evidence="2">Belongs to the MGR2 family.</text>
</comment>
<dbReference type="InterPro" id="IPR018450">
    <property type="entry name" value="Romo1/Mgr2"/>
</dbReference>
<dbReference type="GeneID" id="27355922"/>
<evidence type="ECO:0000256" key="5">
    <source>
        <dbReference type="ARBA" id="ARBA00023136"/>
    </source>
</evidence>
<dbReference type="GO" id="GO:0045039">
    <property type="term" value="P:protein insertion into mitochondrial inner membrane"/>
    <property type="evidence" value="ECO:0007669"/>
    <property type="project" value="TreeGrafter"/>
</dbReference>
<evidence type="ECO:0000313" key="8">
    <source>
        <dbReference type="Proteomes" id="UP000053342"/>
    </source>
</evidence>
<comment type="subcellular location">
    <subcellularLocation>
        <location evidence="1">Membrane</location>
    </subcellularLocation>
</comment>
<evidence type="ECO:0000256" key="2">
    <source>
        <dbReference type="ARBA" id="ARBA00007839"/>
    </source>
</evidence>
<keyword evidence="4 6" id="KW-1133">Transmembrane helix</keyword>
<dbReference type="Pfam" id="PF10247">
    <property type="entry name" value="Romo1"/>
    <property type="match status" value="1"/>
</dbReference>
<accession>A0A0D2B057</accession>
<dbReference type="GO" id="GO:0005744">
    <property type="term" value="C:TIM23 mitochondrial import inner membrane translocase complex"/>
    <property type="evidence" value="ECO:0007669"/>
    <property type="project" value="TreeGrafter"/>
</dbReference>
<evidence type="ECO:0008006" key="9">
    <source>
        <dbReference type="Google" id="ProtNLM"/>
    </source>
</evidence>
<dbReference type="Proteomes" id="UP000053342">
    <property type="component" value="Unassembled WGS sequence"/>
</dbReference>
<dbReference type="OrthoDB" id="5409308at2759"/>
<dbReference type="VEuPathDB" id="FungiDB:PV06_03848"/>
<dbReference type="SMART" id="SM01378">
    <property type="entry name" value="Romo1"/>
    <property type="match status" value="1"/>
</dbReference>
<dbReference type="EMBL" id="KN847334">
    <property type="protein sequence ID" value="KIW45456.1"/>
    <property type="molecule type" value="Genomic_DNA"/>
</dbReference>
<organism evidence="7 8">
    <name type="scientific">Exophiala oligosperma</name>
    <dbReference type="NCBI Taxonomy" id="215243"/>
    <lineage>
        <taxon>Eukaryota</taxon>
        <taxon>Fungi</taxon>
        <taxon>Dikarya</taxon>
        <taxon>Ascomycota</taxon>
        <taxon>Pezizomycotina</taxon>
        <taxon>Eurotiomycetes</taxon>
        <taxon>Chaetothyriomycetidae</taxon>
        <taxon>Chaetothyriales</taxon>
        <taxon>Herpotrichiellaceae</taxon>
        <taxon>Exophiala</taxon>
    </lineage>
</organism>
<keyword evidence="5 6" id="KW-0472">Membrane</keyword>
<evidence type="ECO:0000256" key="3">
    <source>
        <dbReference type="ARBA" id="ARBA00022692"/>
    </source>
</evidence>
<dbReference type="RefSeq" id="XP_016265672.1">
    <property type="nucleotide sequence ID" value="XM_016404667.1"/>
</dbReference>
<evidence type="ECO:0000256" key="1">
    <source>
        <dbReference type="ARBA" id="ARBA00004370"/>
    </source>
</evidence>
<evidence type="ECO:0000256" key="4">
    <source>
        <dbReference type="ARBA" id="ARBA00022989"/>
    </source>
</evidence>
<feature type="transmembrane region" description="Helical" evidence="6">
    <location>
        <begin position="21"/>
        <end position="47"/>
    </location>
</feature>
<dbReference type="PANTHER" id="PTHR28525">
    <property type="entry name" value="REACTIVE OXYGEN SPECIES MODULATOR 1"/>
    <property type="match status" value="1"/>
</dbReference>
<dbReference type="AlphaFoldDB" id="A0A0D2B057"/>
<keyword evidence="8" id="KW-1185">Reference proteome</keyword>
<proteinExistence type="inferred from homology"/>